<dbReference type="Proteomes" id="UP000597507">
    <property type="component" value="Unassembled WGS sequence"/>
</dbReference>
<proteinExistence type="predicted"/>
<dbReference type="PANTHER" id="PTHR43384:SF6">
    <property type="entry name" value="SEPTUM SITE-DETERMINING PROTEIN MIND HOMOLOG, CHLOROPLASTIC"/>
    <property type="match status" value="1"/>
</dbReference>
<comment type="caution">
    <text evidence="3">The sequence shown here is derived from an EMBL/GenBank/DDBJ whole genome shotgun (WGS) entry which is preliminary data.</text>
</comment>
<dbReference type="RefSeq" id="WP_188902364.1">
    <property type="nucleotide sequence ID" value="NZ_BMKS01000012.1"/>
</dbReference>
<dbReference type="SUPFAM" id="SSF52540">
    <property type="entry name" value="P-loop containing nucleoside triphosphate hydrolases"/>
    <property type="match status" value="1"/>
</dbReference>
<name>A0A8J2ZDP4_9PROT</name>
<dbReference type="InterPro" id="IPR050625">
    <property type="entry name" value="ParA/MinD_ATPase"/>
</dbReference>
<evidence type="ECO:0000313" key="4">
    <source>
        <dbReference type="Proteomes" id="UP000597507"/>
    </source>
</evidence>
<dbReference type="GO" id="GO:0051782">
    <property type="term" value="P:negative regulation of cell division"/>
    <property type="evidence" value="ECO:0007669"/>
    <property type="project" value="TreeGrafter"/>
</dbReference>
<gene>
    <name evidence="3" type="ORF">GCM10010964_33760</name>
</gene>
<dbReference type="EMBL" id="BMKS01000012">
    <property type="protein sequence ID" value="GGG43595.1"/>
    <property type="molecule type" value="Genomic_DNA"/>
</dbReference>
<keyword evidence="1" id="KW-0547">Nucleotide-binding</keyword>
<dbReference type="AlphaFoldDB" id="A0A8J2ZDP4"/>
<dbReference type="GO" id="GO:0005524">
    <property type="term" value="F:ATP binding"/>
    <property type="evidence" value="ECO:0007669"/>
    <property type="project" value="UniProtKB-KW"/>
</dbReference>
<dbReference type="GO" id="GO:0005829">
    <property type="term" value="C:cytosol"/>
    <property type="evidence" value="ECO:0007669"/>
    <property type="project" value="TreeGrafter"/>
</dbReference>
<evidence type="ECO:0000256" key="2">
    <source>
        <dbReference type="ARBA" id="ARBA00022840"/>
    </source>
</evidence>
<dbReference type="Gene3D" id="3.40.50.300">
    <property type="entry name" value="P-loop containing nucleotide triphosphate hydrolases"/>
    <property type="match status" value="1"/>
</dbReference>
<dbReference type="GO" id="GO:0009898">
    <property type="term" value="C:cytoplasmic side of plasma membrane"/>
    <property type="evidence" value="ECO:0007669"/>
    <property type="project" value="TreeGrafter"/>
</dbReference>
<protein>
    <submittedName>
        <fullName evidence="3">Pilus assembly protein CpaE</fullName>
    </submittedName>
</protein>
<dbReference type="Pfam" id="PF10609">
    <property type="entry name" value="ParA"/>
    <property type="match status" value="1"/>
</dbReference>
<dbReference type="PANTHER" id="PTHR43384">
    <property type="entry name" value="SEPTUM SITE-DETERMINING PROTEIN MIND HOMOLOG, CHLOROPLASTIC-RELATED"/>
    <property type="match status" value="1"/>
</dbReference>
<dbReference type="InterPro" id="IPR033756">
    <property type="entry name" value="YlxH/NBP35"/>
</dbReference>
<keyword evidence="4" id="KW-1185">Reference proteome</keyword>
<organism evidence="3 4">
    <name type="scientific">Caldovatus sediminis</name>
    <dbReference type="NCBI Taxonomy" id="2041189"/>
    <lineage>
        <taxon>Bacteria</taxon>
        <taxon>Pseudomonadati</taxon>
        <taxon>Pseudomonadota</taxon>
        <taxon>Alphaproteobacteria</taxon>
        <taxon>Acetobacterales</taxon>
        <taxon>Roseomonadaceae</taxon>
        <taxon>Caldovatus</taxon>
    </lineage>
</organism>
<keyword evidence="2" id="KW-0067">ATP-binding</keyword>
<reference evidence="3 4" key="1">
    <citation type="journal article" date="2014" name="Int. J. Syst. Evol. Microbiol.">
        <title>Complete genome sequence of Corynebacterium casei LMG S-19264T (=DSM 44701T), isolated from a smear-ripened cheese.</title>
        <authorList>
            <consortium name="US DOE Joint Genome Institute (JGI-PGF)"/>
            <person name="Walter F."/>
            <person name="Albersmeier A."/>
            <person name="Kalinowski J."/>
            <person name="Ruckert C."/>
        </authorList>
    </citation>
    <scope>NUCLEOTIDE SEQUENCE [LARGE SCALE GENOMIC DNA]</scope>
    <source>
        <strain evidence="3 4">CGMCC 1.16330</strain>
    </source>
</reference>
<dbReference type="GO" id="GO:0016887">
    <property type="term" value="F:ATP hydrolysis activity"/>
    <property type="evidence" value="ECO:0007669"/>
    <property type="project" value="TreeGrafter"/>
</dbReference>
<evidence type="ECO:0000313" key="3">
    <source>
        <dbReference type="EMBL" id="GGG43595.1"/>
    </source>
</evidence>
<dbReference type="Gene3D" id="3.40.50.2300">
    <property type="match status" value="1"/>
</dbReference>
<dbReference type="InterPro" id="IPR027417">
    <property type="entry name" value="P-loop_NTPase"/>
</dbReference>
<accession>A0A8J2ZDP4</accession>
<sequence length="393" mass="41681">MSGGGGRANFVAFLSDEPSETAVRGALGQLVEGLQIRRGNIRTATKALEREATPRVLLVDIAGIENPIEALEELAGVCTPDVRVLVVGDREDYAFYRELTRELGVTEYGCKPLTRDMVASLFAPHLVGEETEAVDHRGGRVVAVCGVRGGVGATTIAVNLALHLAQTTRSHVALLDLHVRGGSTAMMLGARPSAGLKVALEEPDRVDALFLDRVATPVDDRVRLIAAEEPLEAEVKATAEGAKRLLELLRQRFNHIVVDTPMPPGPAERAVLAMARQHVLVFGPDVAGVRDAVAGRKLGGGSAAGRTLMVLNRAGLPGGLKLKMVTEGLGQPPDFVIPDLPRHLPRAAHLGRPALQESAAFRRALAPLTQEISGVMAEKSGSLLSRLFGGGRR</sequence>
<evidence type="ECO:0000256" key="1">
    <source>
        <dbReference type="ARBA" id="ARBA00022741"/>
    </source>
</evidence>